<feature type="domain" description="Glycosyltransferase RgtA/B/C/D-like" evidence="9">
    <location>
        <begin position="86"/>
        <end position="245"/>
    </location>
</feature>
<evidence type="ECO:0000313" key="10">
    <source>
        <dbReference type="EMBL" id="BAY54547.1"/>
    </source>
</evidence>
<evidence type="ECO:0000256" key="3">
    <source>
        <dbReference type="ARBA" id="ARBA00022676"/>
    </source>
</evidence>
<feature type="transmembrane region" description="Helical" evidence="8">
    <location>
        <begin position="281"/>
        <end position="307"/>
    </location>
</feature>
<comment type="subcellular location">
    <subcellularLocation>
        <location evidence="1">Cell membrane</location>
        <topology evidence="1">Multi-pass membrane protein</topology>
    </subcellularLocation>
</comment>
<keyword evidence="7 8" id="KW-0472">Membrane</keyword>
<feature type="transmembrane region" description="Helical" evidence="8">
    <location>
        <begin position="374"/>
        <end position="395"/>
    </location>
</feature>
<organism evidence="10 11">
    <name type="scientific">Leptolyngbya boryana NIES-2135</name>
    <dbReference type="NCBI Taxonomy" id="1973484"/>
    <lineage>
        <taxon>Bacteria</taxon>
        <taxon>Bacillati</taxon>
        <taxon>Cyanobacteriota</taxon>
        <taxon>Cyanophyceae</taxon>
        <taxon>Leptolyngbyales</taxon>
        <taxon>Leptolyngbyaceae</taxon>
        <taxon>Leptolyngbya group</taxon>
        <taxon>Leptolyngbya</taxon>
    </lineage>
</organism>
<dbReference type="GO" id="GO:0016763">
    <property type="term" value="F:pentosyltransferase activity"/>
    <property type="evidence" value="ECO:0007669"/>
    <property type="project" value="TreeGrafter"/>
</dbReference>
<dbReference type="PANTHER" id="PTHR33908:SF3">
    <property type="entry name" value="UNDECAPRENYL PHOSPHATE-ALPHA-4-AMINO-4-DEOXY-L-ARABINOSE ARABINOSYL TRANSFERASE"/>
    <property type="match status" value="1"/>
</dbReference>
<evidence type="ECO:0000256" key="4">
    <source>
        <dbReference type="ARBA" id="ARBA00022679"/>
    </source>
</evidence>
<evidence type="ECO:0000256" key="8">
    <source>
        <dbReference type="SAM" id="Phobius"/>
    </source>
</evidence>
<dbReference type="AlphaFoldDB" id="A0A1Z4JDL7"/>
<keyword evidence="4 10" id="KW-0808">Transferase</keyword>
<dbReference type="InterPro" id="IPR038731">
    <property type="entry name" value="RgtA/B/C-like"/>
</dbReference>
<dbReference type="Proteomes" id="UP000217895">
    <property type="component" value="Chromosome"/>
</dbReference>
<dbReference type="GO" id="GO:0005886">
    <property type="term" value="C:plasma membrane"/>
    <property type="evidence" value="ECO:0007669"/>
    <property type="project" value="UniProtKB-SubCell"/>
</dbReference>
<evidence type="ECO:0000313" key="11">
    <source>
        <dbReference type="Proteomes" id="UP000217895"/>
    </source>
</evidence>
<feature type="transmembrane region" description="Helical" evidence="8">
    <location>
        <begin position="345"/>
        <end position="362"/>
    </location>
</feature>
<sequence>MPNYRMICSRTRHMNNQVDAPKKERSRFLIGSILWILALGGIAFFYQLGSIGLVDETEPLFVEAARQMTVTGNWITPYFNQVTRFDKPPLIYWWMAIAFQTLGVNEWAARLPSAIAGTILTGFCFYILKRFVPSKIAPFLGSGIVALNLITLFFGRLGYSDMLLSACFGGSLFAFFLGYASNRRWYWAFYALMGFAVLTKGPVGVVLPSAIVILFLLWVGQLRSVLREMKPLLGTGLFLLVSMPWYALAYWQNGNAFIDSFFGVHNVERFTSVVNQHSGAWYYHLVIVLVGFFPWSLCLPAAIINILKSKWREKPRSEQLGLFALVWFSVVLIFFTIAVTKYITYTLPLYPAAAILVTLWYVHHFSQPKQSWGLKLTVYLSVIVSISFGICAFYSPSWLDDDPSMPDLGFKIQQAGLQHVAASIWITVAIVGLILALRYQLRWFWAVNLIGMAAFIWFFVTPAVGVIDSVRQLPLRQIAQATVEDKLPNEPIVMATDAFEKPSLVFYTQNPITFINRARLIQPYLEELRRDGKTESIAMITTPTALKGSGMKPNQYRFLQQYSNYQLVRVPIRPSKK</sequence>
<keyword evidence="3" id="KW-0328">Glycosyltransferase</keyword>
<feature type="transmembrane region" description="Helical" evidence="8">
    <location>
        <begin position="138"/>
        <end position="155"/>
    </location>
</feature>
<dbReference type="Pfam" id="PF13231">
    <property type="entry name" value="PMT_2"/>
    <property type="match status" value="1"/>
</dbReference>
<evidence type="ECO:0000256" key="2">
    <source>
        <dbReference type="ARBA" id="ARBA00022475"/>
    </source>
</evidence>
<evidence type="ECO:0000256" key="7">
    <source>
        <dbReference type="ARBA" id="ARBA00023136"/>
    </source>
</evidence>
<accession>A0A1Z4JDL7</accession>
<reference evidence="10 11" key="1">
    <citation type="submission" date="2017-06" db="EMBL/GenBank/DDBJ databases">
        <title>Genome sequencing of cyanobaciteial culture collection at National Institute for Environmental Studies (NIES).</title>
        <authorList>
            <person name="Hirose Y."/>
            <person name="Shimura Y."/>
            <person name="Fujisawa T."/>
            <person name="Nakamura Y."/>
            <person name="Kawachi M."/>
        </authorList>
    </citation>
    <scope>NUCLEOTIDE SEQUENCE [LARGE SCALE GENOMIC DNA]</scope>
    <source>
        <strain evidence="10 11">NIES-2135</strain>
    </source>
</reference>
<feature type="transmembrane region" description="Helical" evidence="8">
    <location>
        <begin position="187"/>
        <end position="220"/>
    </location>
</feature>
<dbReference type="GO" id="GO:0010041">
    <property type="term" value="P:response to iron(III) ion"/>
    <property type="evidence" value="ECO:0007669"/>
    <property type="project" value="TreeGrafter"/>
</dbReference>
<evidence type="ECO:0000256" key="5">
    <source>
        <dbReference type="ARBA" id="ARBA00022692"/>
    </source>
</evidence>
<feature type="transmembrane region" description="Helical" evidence="8">
    <location>
        <begin position="232"/>
        <end position="251"/>
    </location>
</feature>
<evidence type="ECO:0000259" key="9">
    <source>
        <dbReference type="Pfam" id="PF13231"/>
    </source>
</evidence>
<feature type="transmembrane region" description="Helical" evidence="8">
    <location>
        <begin position="319"/>
        <end position="339"/>
    </location>
</feature>
<dbReference type="InterPro" id="IPR050297">
    <property type="entry name" value="LipidA_mod_glycosyltrf_83"/>
</dbReference>
<keyword evidence="2" id="KW-1003">Cell membrane</keyword>
<evidence type="ECO:0000256" key="6">
    <source>
        <dbReference type="ARBA" id="ARBA00022989"/>
    </source>
</evidence>
<evidence type="ECO:0000256" key="1">
    <source>
        <dbReference type="ARBA" id="ARBA00004651"/>
    </source>
</evidence>
<keyword evidence="6 8" id="KW-1133">Transmembrane helix</keyword>
<dbReference type="GO" id="GO:0009103">
    <property type="term" value="P:lipopolysaccharide biosynthetic process"/>
    <property type="evidence" value="ECO:0007669"/>
    <property type="project" value="UniProtKB-ARBA"/>
</dbReference>
<feature type="transmembrane region" description="Helical" evidence="8">
    <location>
        <begin position="415"/>
        <end position="436"/>
    </location>
</feature>
<keyword evidence="11" id="KW-1185">Reference proteome</keyword>
<feature type="transmembrane region" description="Helical" evidence="8">
    <location>
        <begin position="114"/>
        <end position="132"/>
    </location>
</feature>
<feature type="transmembrane region" description="Helical" evidence="8">
    <location>
        <begin position="443"/>
        <end position="467"/>
    </location>
</feature>
<gene>
    <name evidence="10" type="ORF">NIES2135_13640</name>
</gene>
<dbReference type="EMBL" id="AP018203">
    <property type="protein sequence ID" value="BAY54547.1"/>
    <property type="molecule type" value="Genomic_DNA"/>
</dbReference>
<feature type="transmembrane region" description="Helical" evidence="8">
    <location>
        <begin position="28"/>
        <end position="48"/>
    </location>
</feature>
<name>A0A1Z4JDL7_LEPBY</name>
<keyword evidence="5 8" id="KW-0812">Transmembrane</keyword>
<proteinExistence type="predicted"/>
<dbReference type="PANTHER" id="PTHR33908">
    <property type="entry name" value="MANNOSYLTRANSFERASE YKCB-RELATED"/>
    <property type="match status" value="1"/>
</dbReference>
<protein>
    <submittedName>
        <fullName evidence="10">Family 39 glycosyl transferase</fullName>
    </submittedName>
</protein>